<accession>A0A1Y4SY51</accession>
<dbReference type="EMBL" id="NFLJ01000013">
    <property type="protein sequence ID" value="OUQ34814.1"/>
    <property type="molecule type" value="Genomic_DNA"/>
</dbReference>
<name>A0A1Y4SY51_9FIRM</name>
<organism evidence="2 3">
    <name type="scientific">Massilimicrobiota timonensis</name>
    <dbReference type="NCBI Taxonomy" id="1776392"/>
    <lineage>
        <taxon>Bacteria</taxon>
        <taxon>Bacillati</taxon>
        <taxon>Bacillota</taxon>
        <taxon>Erysipelotrichia</taxon>
        <taxon>Erysipelotrichales</taxon>
        <taxon>Erysipelotrichaceae</taxon>
        <taxon>Massilimicrobiota</taxon>
    </lineage>
</organism>
<reference evidence="2 3" key="1">
    <citation type="journal article" date="2018" name="BMC Genomics">
        <title>Whole genome sequencing and function prediction of 133 gut anaerobes isolated from chicken caecum in pure cultures.</title>
        <authorList>
            <person name="Medvecky M."/>
            <person name="Cejkova D."/>
            <person name="Polansky O."/>
            <person name="Karasova D."/>
            <person name="Kubasova T."/>
            <person name="Cizek A."/>
            <person name="Rychlik I."/>
        </authorList>
    </citation>
    <scope>NUCLEOTIDE SEQUENCE [LARGE SCALE GENOMIC DNA]</scope>
    <source>
        <strain evidence="2 3">An13</strain>
    </source>
</reference>
<evidence type="ECO:0000259" key="1">
    <source>
        <dbReference type="Pfam" id="PF12146"/>
    </source>
</evidence>
<dbReference type="PANTHER" id="PTHR43358">
    <property type="entry name" value="ALPHA/BETA-HYDROLASE"/>
    <property type="match status" value="1"/>
</dbReference>
<keyword evidence="3" id="KW-1185">Reference proteome</keyword>
<evidence type="ECO:0000313" key="3">
    <source>
        <dbReference type="Proteomes" id="UP000195305"/>
    </source>
</evidence>
<dbReference type="Gene3D" id="3.40.50.1820">
    <property type="entry name" value="alpha/beta hydrolase"/>
    <property type="match status" value="1"/>
</dbReference>
<proteinExistence type="predicted"/>
<gene>
    <name evidence="2" type="ORF">B5E75_05785</name>
</gene>
<dbReference type="AlphaFoldDB" id="A0A1Y4SY51"/>
<dbReference type="Pfam" id="PF12146">
    <property type="entry name" value="Hydrolase_4"/>
    <property type="match status" value="1"/>
</dbReference>
<protein>
    <submittedName>
        <fullName evidence="2">Alpha/beta hydrolase</fullName>
    </submittedName>
</protein>
<feature type="domain" description="Serine aminopeptidase S33" evidence="1">
    <location>
        <begin position="103"/>
        <end position="203"/>
    </location>
</feature>
<dbReference type="SUPFAM" id="SSF53474">
    <property type="entry name" value="alpha/beta-Hydrolases"/>
    <property type="match status" value="1"/>
</dbReference>
<dbReference type="PANTHER" id="PTHR43358:SF4">
    <property type="entry name" value="ALPHA_BETA HYDROLASE FOLD-1 DOMAIN-CONTAINING PROTEIN"/>
    <property type="match status" value="1"/>
</dbReference>
<dbReference type="InterPro" id="IPR022742">
    <property type="entry name" value="Hydrolase_4"/>
</dbReference>
<sequence>MMVLKKRWFIITFIVVSILLSAGYGVGSYFVNYALSPSSSSDQREIDESDEVQLSDSVQKQIDQNQEKEMVKGIDFESQTKPMIVSSDDSLNLKGKYLDHENTHQWVILIHGYKSSNENMMSYGATYYEHGYNVVLPDNRAHGKSDGEYIGMGWLDKDDIACWVNWIIEKDNQAQIILHGVSMGGATVMMASGDHLPHVVGYIEDCGYTSVWDIFASELDKRFSLPTFPVLDISNFMAQIRAGYDFKEASSLEQVKKANAPMLFIHGGKDDFVPVDMVYEVYDACPTTKELYIVKEAGHAQAKDYDVEDYWNKVFDFIDQNIWKDGTL</sequence>
<dbReference type="InterPro" id="IPR029058">
    <property type="entry name" value="AB_hydrolase_fold"/>
</dbReference>
<comment type="caution">
    <text evidence="2">The sequence shown here is derived from an EMBL/GenBank/DDBJ whole genome shotgun (WGS) entry which is preliminary data.</text>
</comment>
<dbReference type="InterPro" id="IPR052920">
    <property type="entry name" value="DNA-binding_regulatory"/>
</dbReference>
<evidence type="ECO:0000313" key="2">
    <source>
        <dbReference type="EMBL" id="OUQ34814.1"/>
    </source>
</evidence>
<keyword evidence="2" id="KW-0378">Hydrolase</keyword>
<dbReference type="GO" id="GO:0016787">
    <property type="term" value="F:hydrolase activity"/>
    <property type="evidence" value="ECO:0007669"/>
    <property type="project" value="UniProtKB-KW"/>
</dbReference>
<dbReference type="Proteomes" id="UP000195305">
    <property type="component" value="Unassembled WGS sequence"/>
</dbReference>
<dbReference type="OrthoDB" id="9776685at2"/>